<dbReference type="PROSITE" id="PS00070">
    <property type="entry name" value="ALDEHYDE_DEHYDR_CYS"/>
    <property type="match status" value="1"/>
</dbReference>
<dbReference type="FunFam" id="3.40.309.10:FF:000012">
    <property type="entry name" value="Betaine aldehyde dehydrogenase"/>
    <property type="match status" value="1"/>
</dbReference>
<dbReference type="PATRIC" id="fig|1316928.3.peg.223"/>
<dbReference type="InterPro" id="IPR016161">
    <property type="entry name" value="Ald_DH/histidinol_DH"/>
</dbReference>
<dbReference type="RefSeq" id="WP_010840706.1">
    <property type="nucleotide sequence ID" value="NZ_AQPW01000001.1"/>
</dbReference>
<dbReference type="GO" id="GO:0016620">
    <property type="term" value="F:oxidoreductase activity, acting on the aldehyde or oxo group of donors, NAD or NADP as acceptor"/>
    <property type="evidence" value="ECO:0007669"/>
    <property type="project" value="InterPro"/>
</dbReference>
<reference evidence="6 7" key="1">
    <citation type="journal article" date="2013" name="Genome Announc.">
        <title>Draft Genome Sequence of a Benzothiophene-Desulfurizing Bacterium, Gordona terrae Strain C-6.</title>
        <authorList>
            <person name="Wang W."/>
            <person name="Ma T."/>
            <person name="Ren Y."/>
            <person name="Li G."/>
        </authorList>
    </citation>
    <scope>NUCLEOTIDE SEQUENCE [LARGE SCALE GENOMIC DNA]</scope>
    <source>
        <strain evidence="6 7">C-6</strain>
    </source>
</reference>
<dbReference type="AlphaFoldDB" id="R7YFU5"/>
<dbReference type="InterPro" id="IPR016162">
    <property type="entry name" value="Ald_DH_N"/>
</dbReference>
<gene>
    <name evidence="6" type="ORF">GTC6_01090</name>
</gene>
<dbReference type="PANTHER" id="PTHR11699">
    <property type="entry name" value="ALDEHYDE DEHYDROGENASE-RELATED"/>
    <property type="match status" value="1"/>
</dbReference>
<keyword evidence="2 4" id="KW-0560">Oxidoreductase</keyword>
<dbReference type="InterPro" id="IPR016160">
    <property type="entry name" value="Ald_DH_CS_CYS"/>
</dbReference>
<dbReference type="Pfam" id="PF00171">
    <property type="entry name" value="Aldedh"/>
    <property type="match status" value="1"/>
</dbReference>
<dbReference type="EMBL" id="AQPW01000001">
    <property type="protein sequence ID" value="EON34807.1"/>
    <property type="molecule type" value="Genomic_DNA"/>
</dbReference>
<protein>
    <submittedName>
        <fullName evidence="6">L-sorbosone dehydrogenase</fullName>
    </submittedName>
</protein>
<feature type="domain" description="Aldehyde dehydrogenase" evidence="5">
    <location>
        <begin position="32"/>
        <end position="489"/>
    </location>
</feature>
<dbReference type="Gene3D" id="3.40.309.10">
    <property type="entry name" value="Aldehyde Dehydrogenase, Chain A, domain 2"/>
    <property type="match status" value="1"/>
</dbReference>
<accession>R7YFU5</accession>
<evidence type="ECO:0000256" key="2">
    <source>
        <dbReference type="ARBA" id="ARBA00023002"/>
    </source>
</evidence>
<evidence type="ECO:0000256" key="4">
    <source>
        <dbReference type="RuleBase" id="RU003345"/>
    </source>
</evidence>
<dbReference type="FunFam" id="3.40.605.10:FF:000007">
    <property type="entry name" value="NAD/NADP-dependent betaine aldehyde dehydrogenase"/>
    <property type="match status" value="1"/>
</dbReference>
<dbReference type="InterPro" id="IPR029510">
    <property type="entry name" value="Ald_DH_CS_GLU"/>
</dbReference>
<name>R7YFU5_9ACTN</name>
<evidence type="ECO:0000256" key="3">
    <source>
        <dbReference type="PROSITE-ProRule" id="PRU10007"/>
    </source>
</evidence>
<proteinExistence type="inferred from homology"/>
<evidence type="ECO:0000256" key="1">
    <source>
        <dbReference type="ARBA" id="ARBA00009986"/>
    </source>
</evidence>
<dbReference type="InterPro" id="IPR015590">
    <property type="entry name" value="Aldehyde_DH_dom"/>
</dbReference>
<dbReference type="Proteomes" id="UP000013569">
    <property type="component" value="Unassembled WGS sequence"/>
</dbReference>
<sequence length="504" mass="52539">MQMTTAADPATTIRRYGIFIDGAFEDAEGRPSIVRHSPVDGRELAAYSAGDRTDTLRAIAAARRAFDEGSWPSTSSMDRARTLLRVADLMRANAERLARIEAEETGKPLRYAESDVAGSAELFEYAAGLAMSAHGEAHTGLGEGATALVVREPAGVAGMILPWNFPLLLLAQKLPFALAAGCTAVVKPSEFTSGTALELAGILVDAGVPAGVVNVVTGYGADVGAVLAESPDVDLLSFTGSTATGHAITAASAGTAKRLSMELGGKAANIVFDDADLGDALDGVLFGAFFNNGECCVAGSRLLVQDSIADAFVERLVSAAQQVRVGDPLDGSTDVGPMIHGDHLEKVRAHIASARSHGGRIAVGGGVPLGMETSSGHFVEPTIVLDVTEASPEFHEEIFGPVLTVTRFADAEEAVALANATEYGLSGSLWTKNIDRALSVAKKLRSGRVWVNTTIDGGPQLPAGGMKQSGYGREMGNAGFEEFTEVKTILIREGKRTKAFPQIG</sequence>
<comment type="caution">
    <text evidence="6">The sequence shown here is derived from an EMBL/GenBank/DDBJ whole genome shotgun (WGS) entry which is preliminary data.</text>
</comment>
<evidence type="ECO:0000313" key="6">
    <source>
        <dbReference type="EMBL" id="EON34807.1"/>
    </source>
</evidence>
<evidence type="ECO:0000313" key="7">
    <source>
        <dbReference type="Proteomes" id="UP000013569"/>
    </source>
</evidence>
<dbReference type="SUPFAM" id="SSF53720">
    <property type="entry name" value="ALDH-like"/>
    <property type="match status" value="1"/>
</dbReference>
<feature type="active site" evidence="3">
    <location>
        <position position="262"/>
    </location>
</feature>
<organism evidence="6 7">
    <name type="scientific">Gordonia terrae C-6</name>
    <dbReference type="NCBI Taxonomy" id="1316928"/>
    <lineage>
        <taxon>Bacteria</taxon>
        <taxon>Bacillati</taxon>
        <taxon>Actinomycetota</taxon>
        <taxon>Actinomycetes</taxon>
        <taxon>Mycobacteriales</taxon>
        <taxon>Gordoniaceae</taxon>
        <taxon>Gordonia</taxon>
    </lineage>
</organism>
<evidence type="ECO:0000259" key="5">
    <source>
        <dbReference type="Pfam" id="PF00171"/>
    </source>
</evidence>
<dbReference type="PROSITE" id="PS00687">
    <property type="entry name" value="ALDEHYDE_DEHYDR_GLU"/>
    <property type="match status" value="1"/>
</dbReference>
<dbReference type="Gene3D" id="3.40.605.10">
    <property type="entry name" value="Aldehyde Dehydrogenase, Chain A, domain 1"/>
    <property type="match status" value="1"/>
</dbReference>
<comment type="similarity">
    <text evidence="1 4">Belongs to the aldehyde dehydrogenase family.</text>
</comment>
<dbReference type="InterPro" id="IPR016163">
    <property type="entry name" value="Ald_DH_C"/>
</dbReference>